<feature type="transmembrane region" description="Helical" evidence="10">
    <location>
        <begin position="228"/>
        <end position="248"/>
    </location>
</feature>
<comment type="caution">
    <text evidence="12">The sequence shown here is derived from an EMBL/GenBank/DDBJ whole genome shotgun (WGS) entry which is preliminary data.</text>
</comment>
<comment type="subcellular location">
    <subcellularLocation>
        <location evidence="1">Cell membrane</location>
        <topology evidence="1">Multi-pass membrane protein</topology>
    </subcellularLocation>
</comment>
<keyword evidence="13" id="KW-1185">Reference proteome</keyword>
<proteinExistence type="predicted"/>
<feature type="transmembrane region" description="Helical" evidence="10">
    <location>
        <begin position="310"/>
        <end position="331"/>
    </location>
</feature>
<dbReference type="InterPro" id="IPR038770">
    <property type="entry name" value="Na+/solute_symporter_sf"/>
</dbReference>
<evidence type="ECO:0000256" key="8">
    <source>
        <dbReference type="ARBA" id="ARBA00023136"/>
    </source>
</evidence>
<accession>A0ABW3LG22</accession>
<dbReference type="PANTHER" id="PTHR32507:SF0">
    <property type="entry name" value="NA(+)_H(+) ANTIPORTER 2-RELATED"/>
    <property type="match status" value="1"/>
</dbReference>
<keyword evidence="7" id="KW-0406">Ion transport</keyword>
<feature type="region of interest" description="Disordered" evidence="9">
    <location>
        <begin position="600"/>
        <end position="627"/>
    </location>
</feature>
<gene>
    <name evidence="12" type="ORF">ACFQ1X_16215</name>
</gene>
<reference evidence="13" key="1">
    <citation type="journal article" date="2019" name="Int. J. Syst. Evol. Microbiol.">
        <title>The Global Catalogue of Microorganisms (GCM) 10K type strain sequencing project: providing services to taxonomists for standard genome sequencing and annotation.</title>
        <authorList>
            <consortium name="The Broad Institute Genomics Platform"/>
            <consortium name="The Broad Institute Genome Sequencing Center for Infectious Disease"/>
            <person name="Wu L."/>
            <person name="Ma J."/>
        </authorList>
    </citation>
    <scope>NUCLEOTIDE SEQUENCE [LARGE SCALE GENOMIC DNA]</scope>
    <source>
        <strain evidence="13">CCUG 56756</strain>
    </source>
</reference>
<dbReference type="EMBL" id="JBHTKI010000050">
    <property type="protein sequence ID" value="MFD1032975.1"/>
    <property type="molecule type" value="Genomic_DNA"/>
</dbReference>
<sequence>MKIDLKKGRKLIDTLLFDLMLIIFLGVVSQWLAWRFRFPAIVLMSIAGLIVGPFLGVIDPGESFGELFSPFISLAVAIILFEGSLNLNFKEIRGFNKPVLRIVTIGAFIAWITGSLAAHYIAGLSWAVAFVIGGLFIVTGPTVILPLLRQAKLKARPAAILKWEGIVVDPFGALLALFAFQFVLFAIGDETAGAFGLFFLASLFAVALGAGVGWLLGWLFENGQVPEFLKAPIVFGVVLLTFVLSDIVMHETGLLAVTAMGMVMANMHIASINDMRHFKENISVLLISSIFVMLTASLSLDVLIEIFNWRIIAFVLATLFVVRPLSIWLATIRTDLTWQEKTLIGWIAPRGIVALTVSGYFAGVLLEAGFEDAELLTALTFALVFSTVVAHGFTIGWVGRKLGLSTGDQPGIIIVGVGRFVIKLGEALSENNKNVLIMDPSWGRLQPARLAGLKTFTGEVLSEHTEYEMDFTPYETMLLAGEIDSYNALVVNNYVPEFGRENLYQTAIHQGDPADFHASLRGRMLFGNEWNIHELDKKAEEGYKIRKTQLTEQYTYEEYKNNWRADTILLYIQREQGKIDFFTTGSIPEPKLGDTIVSFTSPSNQSDRIQERLQNKRAKFTTSQSKE</sequence>
<keyword evidence="6 10" id="KW-1133">Transmembrane helix</keyword>
<dbReference type="RefSeq" id="WP_379083398.1">
    <property type="nucleotide sequence ID" value="NZ_JBHTKI010000050.1"/>
</dbReference>
<keyword evidence="5 10" id="KW-0812">Transmembrane</keyword>
<protein>
    <submittedName>
        <fullName evidence="12">Cation:proton antiporter</fullName>
    </submittedName>
</protein>
<dbReference type="PANTHER" id="PTHR32507">
    <property type="entry name" value="NA(+)/H(+) ANTIPORTER 1"/>
    <property type="match status" value="1"/>
</dbReference>
<feature type="transmembrane region" description="Helical" evidence="10">
    <location>
        <begin position="284"/>
        <end position="304"/>
    </location>
</feature>
<evidence type="ECO:0000256" key="1">
    <source>
        <dbReference type="ARBA" id="ARBA00004651"/>
    </source>
</evidence>
<feature type="transmembrane region" description="Helical" evidence="10">
    <location>
        <begin position="343"/>
        <end position="363"/>
    </location>
</feature>
<feature type="transmembrane region" description="Helical" evidence="10">
    <location>
        <begin position="15"/>
        <end position="33"/>
    </location>
</feature>
<feature type="transmembrane region" description="Helical" evidence="10">
    <location>
        <begin position="70"/>
        <end position="87"/>
    </location>
</feature>
<evidence type="ECO:0000256" key="2">
    <source>
        <dbReference type="ARBA" id="ARBA00022448"/>
    </source>
</evidence>
<feature type="transmembrane region" description="Helical" evidence="10">
    <location>
        <begin position="99"/>
        <end position="121"/>
    </location>
</feature>
<evidence type="ECO:0000259" key="11">
    <source>
        <dbReference type="Pfam" id="PF00999"/>
    </source>
</evidence>
<dbReference type="Gene3D" id="1.20.1530.20">
    <property type="match status" value="1"/>
</dbReference>
<keyword evidence="3" id="KW-0050">Antiport</keyword>
<evidence type="ECO:0000256" key="6">
    <source>
        <dbReference type="ARBA" id="ARBA00022989"/>
    </source>
</evidence>
<feature type="transmembrane region" description="Helical" evidence="10">
    <location>
        <begin position="194"/>
        <end position="216"/>
    </location>
</feature>
<feature type="domain" description="Cation/H+ exchanger transmembrane" evidence="11">
    <location>
        <begin position="24"/>
        <end position="399"/>
    </location>
</feature>
<keyword evidence="2" id="KW-0813">Transport</keyword>
<feature type="transmembrane region" description="Helical" evidence="10">
    <location>
        <begin position="375"/>
        <end position="398"/>
    </location>
</feature>
<evidence type="ECO:0000256" key="5">
    <source>
        <dbReference type="ARBA" id="ARBA00022692"/>
    </source>
</evidence>
<evidence type="ECO:0000313" key="13">
    <source>
        <dbReference type="Proteomes" id="UP001597109"/>
    </source>
</evidence>
<evidence type="ECO:0000313" key="12">
    <source>
        <dbReference type="EMBL" id="MFD1032975.1"/>
    </source>
</evidence>
<dbReference type="InterPro" id="IPR006153">
    <property type="entry name" value="Cation/H_exchanger_TM"/>
</dbReference>
<evidence type="ECO:0000256" key="9">
    <source>
        <dbReference type="SAM" id="MobiDB-lite"/>
    </source>
</evidence>
<feature type="transmembrane region" description="Helical" evidence="10">
    <location>
        <begin position="168"/>
        <end position="188"/>
    </location>
</feature>
<feature type="transmembrane region" description="Helical" evidence="10">
    <location>
        <begin position="127"/>
        <end position="148"/>
    </location>
</feature>
<organism evidence="12 13">
    <name type="scientific">Metaplanococcus flavidus</name>
    <dbReference type="NCBI Taxonomy" id="569883"/>
    <lineage>
        <taxon>Bacteria</taxon>
        <taxon>Bacillati</taxon>
        <taxon>Bacillota</taxon>
        <taxon>Bacilli</taxon>
        <taxon>Bacillales</taxon>
        <taxon>Caryophanaceae</taxon>
        <taxon>Metaplanococcus</taxon>
    </lineage>
</organism>
<feature type="transmembrane region" description="Helical" evidence="10">
    <location>
        <begin position="254"/>
        <end position="272"/>
    </location>
</feature>
<keyword evidence="8 10" id="KW-0472">Membrane</keyword>
<evidence type="ECO:0000256" key="10">
    <source>
        <dbReference type="SAM" id="Phobius"/>
    </source>
</evidence>
<evidence type="ECO:0000256" key="3">
    <source>
        <dbReference type="ARBA" id="ARBA00022449"/>
    </source>
</evidence>
<name>A0ABW3LG22_9BACL</name>
<evidence type="ECO:0000256" key="7">
    <source>
        <dbReference type="ARBA" id="ARBA00023065"/>
    </source>
</evidence>
<feature type="transmembrane region" description="Helical" evidence="10">
    <location>
        <begin position="40"/>
        <end position="58"/>
    </location>
</feature>
<dbReference type="Pfam" id="PF00999">
    <property type="entry name" value="Na_H_Exchanger"/>
    <property type="match status" value="1"/>
</dbReference>
<dbReference type="Proteomes" id="UP001597109">
    <property type="component" value="Unassembled WGS sequence"/>
</dbReference>
<evidence type="ECO:0000256" key="4">
    <source>
        <dbReference type="ARBA" id="ARBA00022475"/>
    </source>
</evidence>
<keyword evidence="4" id="KW-1003">Cell membrane</keyword>